<accession>A0AAD7FJW0</accession>
<comment type="caution">
    <text evidence="1">The sequence shown here is derived from an EMBL/GenBank/DDBJ whole genome shotgun (WGS) entry which is preliminary data.</text>
</comment>
<dbReference type="AlphaFoldDB" id="A0AAD7FJW0"/>
<keyword evidence="2" id="KW-1185">Reference proteome</keyword>
<dbReference type="SUPFAM" id="SSF52058">
    <property type="entry name" value="L domain-like"/>
    <property type="match status" value="1"/>
</dbReference>
<dbReference type="InterPro" id="IPR032675">
    <property type="entry name" value="LRR_dom_sf"/>
</dbReference>
<organism evidence="1 2">
    <name type="scientific">Roridomyces roridus</name>
    <dbReference type="NCBI Taxonomy" id="1738132"/>
    <lineage>
        <taxon>Eukaryota</taxon>
        <taxon>Fungi</taxon>
        <taxon>Dikarya</taxon>
        <taxon>Basidiomycota</taxon>
        <taxon>Agaricomycotina</taxon>
        <taxon>Agaricomycetes</taxon>
        <taxon>Agaricomycetidae</taxon>
        <taxon>Agaricales</taxon>
        <taxon>Marasmiineae</taxon>
        <taxon>Mycenaceae</taxon>
        <taxon>Roridomyces</taxon>
    </lineage>
</organism>
<reference evidence="1" key="1">
    <citation type="submission" date="2023-03" db="EMBL/GenBank/DDBJ databases">
        <title>Massive genome expansion in bonnet fungi (Mycena s.s.) driven by repeated elements and novel gene families across ecological guilds.</title>
        <authorList>
            <consortium name="Lawrence Berkeley National Laboratory"/>
            <person name="Harder C.B."/>
            <person name="Miyauchi S."/>
            <person name="Viragh M."/>
            <person name="Kuo A."/>
            <person name="Thoen E."/>
            <person name="Andreopoulos B."/>
            <person name="Lu D."/>
            <person name="Skrede I."/>
            <person name="Drula E."/>
            <person name="Henrissat B."/>
            <person name="Morin E."/>
            <person name="Kohler A."/>
            <person name="Barry K."/>
            <person name="LaButti K."/>
            <person name="Morin E."/>
            <person name="Salamov A."/>
            <person name="Lipzen A."/>
            <person name="Mereny Z."/>
            <person name="Hegedus B."/>
            <person name="Baldrian P."/>
            <person name="Stursova M."/>
            <person name="Weitz H."/>
            <person name="Taylor A."/>
            <person name="Grigoriev I.V."/>
            <person name="Nagy L.G."/>
            <person name="Martin F."/>
            <person name="Kauserud H."/>
        </authorList>
    </citation>
    <scope>NUCLEOTIDE SEQUENCE</scope>
    <source>
        <strain evidence="1">9284</strain>
    </source>
</reference>
<evidence type="ECO:0000313" key="2">
    <source>
        <dbReference type="Proteomes" id="UP001221142"/>
    </source>
</evidence>
<dbReference type="EMBL" id="JARKIF010000013">
    <property type="protein sequence ID" value="KAJ7624430.1"/>
    <property type="molecule type" value="Genomic_DNA"/>
</dbReference>
<evidence type="ECO:0000313" key="1">
    <source>
        <dbReference type="EMBL" id="KAJ7624430.1"/>
    </source>
</evidence>
<gene>
    <name evidence="1" type="ORF">FB45DRAFT_1030576</name>
</gene>
<sequence length="538" mass="61036">MHHALEIDEIVQCICGQIAQAGPSEFRLGVRTEQYPNRCGDLFHLAQTCRTFLDPALDSLWSFQGTLLHLLRTMLPDLWYIMEISSDEHSDASSDDGSWTEDDTWEISFRRTPRASDWDWFTFYAHRLRITRFVIINKHSDVRSETSFVYDILATKFPHGTIFPRLGALDWSFKDPQLFHHIHLFLSPKIKRLHIQSDHIAHFTILETLSSQLPGLKNVTVGGVHPDSYASPFVCALDGLETLVIWNLDLTAFDHLSRLPRLRYLWVMSNTPRRLPPRPKDVPCFPALRVFECESIEATPNLLGQTGGSLVEFYLSSRGWATCPTKQILQELYTALASSCTHSLLGKITVEQAWDAHPIMTTQLDLYVVSGDDLKRLFCFRNIVHVWLAHCIAVDLDDAVALEMARAWPRIEVLALPCDNTHRMAPRMTLEGVYAFAQHCPVLRRLSVLFDATAVPKFKLASGETTRRRGSQDTLARFEVAYSPIGTKKMECRRVATFLRSIFPALHCVEPTKPDSTTGAHALAMHGKAWMKVAAELA</sequence>
<evidence type="ECO:0008006" key="3">
    <source>
        <dbReference type="Google" id="ProtNLM"/>
    </source>
</evidence>
<proteinExistence type="predicted"/>
<dbReference type="Gene3D" id="3.80.10.10">
    <property type="entry name" value="Ribonuclease Inhibitor"/>
    <property type="match status" value="1"/>
</dbReference>
<dbReference type="Proteomes" id="UP001221142">
    <property type="component" value="Unassembled WGS sequence"/>
</dbReference>
<name>A0AAD7FJW0_9AGAR</name>
<protein>
    <recommendedName>
        <fullName evidence="3">F-box domain-containing protein</fullName>
    </recommendedName>
</protein>